<proteinExistence type="predicted"/>
<reference evidence="3" key="1">
    <citation type="journal article" date="2016" name="Nature">
        <title>The genome of the seagrass Zostera marina reveals angiosperm adaptation to the sea.</title>
        <authorList>
            <person name="Olsen J.L."/>
            <person name="Rouze P."/>
            <person name="Verhelst B."/>
            <person name="Lin Y.-C."/>
            <person name="Bayer T."/>
            <person name="Collen J."/>
            <person name="Dattolo E."/>
            <person name="De Paoli E."/>
            <person name="Dittami S."/>
            <person name="Maumus F."/>
            <person name="Michel G."/>
            <person name="Kersting A."/>
            <person name="Lauritano C."/>
            <person name="Lohaus R."/>
            <person name="Toepel M."/>
            <person name="Tonon T."/>
            <person name="Vanneste K."/>
            <person name="Amirebrahimi M."/>
            <person name="Brakel J."/>
            <person name="Bostroem C."/>
            <person name="Chovatia M."/>
            <person name="Grimwood J."/>
            <person name="Jenkins J.W."/>
            <person name="Jueterbock A."/>
            <person name="Mraz A."/>
            <person name="Stam W.T."/>
            <person name="Tice H."/>
            <person name="Bornberg-Bauer E."/>
            <person name="Green P.J."/>
            <person name="Pearson G.A."/>
            <person name="Procaccini G."/>
            <person name="Duarte C.M."/>
            <person name="Schmutz J."/>
            <person name="Reusch T.B.H."/>
            <person name="Van de Peer Y."/>
        </authorList>
    </citation>
    <scope>NUCLEOTIDE SEQUENCE [LARGE SCALE GENOMIC DNA]</scope>
    <source>
        <strain evidence="3">cv. Finnish</strain>
    </source>
</reference>
<feature type="compositionally biased region" description="Polar residues" evidence="1">
    <location>
        <begin position="187"/>
        <end position="209"/>
    </location>
</feature>
<dbReference type="AlphaFoldDB" id="A0A0K9P271"/>
<dbReference type="PANTHER" id="PTHR35486">
    <property type="entry name" value="EXPRESSED PROTEIN"/>
    <property type="match status" value="1"/>
</dbReference>
<protein>
    <submittedName>
        <fullName evidence="2">Uncharacterized protein</fullName>
    </submittedName>
</protein>
<name>A0A0K9P271_ZOSMR</name>
<feature type="compositionally biased region" description="Acidic residues" evidence="1">
    <location>
        <begin position="225"/>
        <end position="240"/>
    </location>
</feature>
<feature type="region of interest" description="Disordered" evidence="1">
    <location>
        <begin position="118"/>
        <end position="152"/>
    </location>
</feature>
<dbReference type="PANTHER" id="PTHR35486:SF1">
    <property type="entry name" value="OS02G0689500 PROTEIN"/>
    <property type="match status" value="1"/>
</dbReference>
<feature type="region of interest" description="Disordered" evidence="1">
    <location>
        <begin position="283"/>
        <end position="322"/>
    </location>
</feature>
<evidence type="ECO:0000256" key="1">
    <source>
        <dbReference type="SAM" id="MobiDB-lite"/>
    </source>
</evidence>
<feature type="compositionally biased region" description="Basic and acidic residues" evidence="1">
    <location>
        <begin position="308"/>
        <end position="322"/>
    </location>
</feature>
<dbReference type="Proteomes" id="UP000036987">
    <property type="component" value="Unassembled WGS sequence"/>
</dbReference>
<keyword evidence="3" id="KW-1185">Reference proteome</keyword>
<evidence type="ECO:0000313" key="2">
    <source>
        <dbReference type="EMBL" id="KMZ63083.1"/>
    </source>
</evidence>
<sequence>MRCKAHPFEYGVGVCAVCLHDRLHALIDTNKQPQQYRPSPSASTTETYQPQWRKPCQTQLPLPFPLSDSHKFSPHRRSIDGYPVVLASNRVNEDFPKKKKKKNPSFVFSTLFNRFRSGRGDDGGDVSRSGNGKETENLQFPLPDFKNSSSMPRVSEARVSDVKSSWFSNLIPGKRLRNKSIDKDGRSSLTTSSANTTRELTTTGKNNYCNPRRVECKGMSPDRYGEEEDEEEEEEDDDEVSQERRIPAPTPLRTTRRDPRMSKTKTSSGLSFCLSPLVRASPQRKCQVGVGESGFSSGSVGSGPSRLETNRSRKLVDHGRFQ</sequence>
<feature type="compositionally biased region" description="Low complexity" evidence="1">
    <location>
        <begin position="288"/>
        <end position="305"/>
    </location>
</feature>
<accession>A0A0K9P271</accession>
<organism evidence="2 3">
    <name type="scientific">Zostera marina</name>
    <name type="common">Eelgrass</name>
    <dbReference type="NCBI Taxonomy" id="29655"/>
    <lineage>
        <taxon>Eukaryota</taxon>
        <taxon>Viridiplantae</taxon>
        <taxon>Streptophyta</taxon>
        <taxon>Embryophyta</taxon>
        <taxon>Tracheophyta</taxon>
        <taxon>Spermatophyta</taxon>
        <taxon>Magnoliopsida</taxon>
        <taxon>Liliopsida</taxon>
        <taxon>Zosteraceae</taxon>
        <taxon>Zostera</taxon>
    </lineage>
</organism>
<feature type="region of interest" description="Disordered" evidence="1">
    <location>
        <begin position="178"/>
        <end position="269"/>
    </location>
</feature>
<gene>
    <name evidence="2" type="ORF">ZOSMA_42G01230</name>
</gene>
<feature type="region of interest" description="Disordered" evidence="1">
    <location>
        <begin position="30"/>
        <end position="51"/>
    </location>
</feature>
<dbReference type="OrthoDB" id="1924480at2759"/>
<evidence type="ECO:0000313" key="3">
    <source>
        <dbReference type="Proteomes" id="UP000036987"/>
    </source>
</evidence>
<comment type="caution">
    <text evidence="2">The sequence shown here is derived from an EMBL/GenBank/DDBJ whole genome shotgun (WGS) entry which is preliminary data.</text>
</comment>
<dbReference type="EMBL" id="LFYR01001279">
    <property type="protein sequence ID" value="KMZ63083.1"/>
    <property type="molecule type" value="Genomic_DNA"/>
</dbReference>